<accession>A0A397G1H9</accession>
<reference evidence="2 3" key="1">
    <citation type="submission" date="2018-08" db="EMBL/GenBank/DDBJ databases">
        <title>Genome and evolution of the arbuscular mycorrhizal fungus Diversispora epigaea (formerly Glomus versiforme) and its bacterial endosymbionts.</title>
        <authorList>
            <person name="Sun X."/>
            <person name="Fei Z."/>
            <person name="Harrison M."/>
        </authorList>
    </citation>
    <scope>NUCLEOTIDE SEQUENCE [LARGE SCALE GENOMIC DNA]</scope>
    <source>
        <strain evidence="2 3">IT104</strain>
    </source>
</reference>
<comment type="caution">
    <text evidence="2">The sequence shown here is derived from an EMBL/GenBank/DDBJ whole genome shotgun (WGS) entry which is preliminary data.</text>
</comment>
<proteinExistence type="predicted"/>
<evidence type="ECO:0000256" key="1">
    <source>
        <dbReference type="SAM" id="SignalP"/>
    </source>
</evidence>
<evidence type="ECO:0008006" key="4">
    <source>
        <dbReference type="Google" id="ProtNLM"/>
    </source>
</evidence>
<evidence type="ECO:0000313" key="3">
    <source>
        <dbReference type="Proteomes" id="UP000266861"/>
    </source>
</evidence>
<keyword evidence="1" id="KW-0732">Signal</keyword>
<keyword evidence="3" id="KW-1185">Reference proteome</keyword>
<gene>
    <name evidence="2" type="ORF">Glove_707g110</name>
</gene>
<dbReference type="EMBL" id="PQFF01000563">
    <property type="protein sequence ID" value="RHZ44882.1"/>
    <property type="molecule type" value="Genomic_DNA"/>
</dbReference>
<dbReference type="Proteomes" id="UP000266861">
    <property type="component" value="Unassembled WGS sequence"/>
</dbReference>
<protein>
    <recommendedName>
        <fullName evidence="4">Fungal-type protein kinase domain-containing protein</fullName>
    </recommendedName>
</protein>
<evidence type="ECO:0000313" key="2">
    <source>
        <dbReference type="EMBL" id="RHZ44882.1"/>
    </source>
</evidence>
<sequence length="127" mass="14613">MENSLIRSLIELLITLIPDLTEGNNPVLYNNNIIKIKLGGDRRQYTLEIWRFWDKTANIDNNLFYATLLTVKKTMRSGEGYECNEYPDPFSDVLANLFYATLLAVKKTMRSGEGCECTVIVINNEKR</sequence>
<name>A0A397G1H9_9GLOM</name>
<feature type="chain" id="PRO_5017223140" description="Fungal-type protein kinase domain-containing protein" evidence="1">
    <location>
        <begin position="24"/>
        <end position="127"/>
    </location>
</feature>
<organism evidence="2 3">
    <name type="scientific">Diversispora epigaea</name>
    <dbReference type="NCBI Taxonomy" id="1348612"/>
    <lineage>
        <taxon>Eukaryota</taxon>
        <taxon>Fungi</taxon>
        <taxon>Fungi incertae sedis</taxon>
        <taxon>Mucoromycota</taxon>
        <taxon>Glomeromycotina</taxon>
        <taxon>Glomeromycetes</taxon>
        <taxon>Diversisporales</taxon>
        <taxon>Diversisporaceae</taxon>
        <taxon>Diversispora</taxon>
    </lineage>
</organism>
<dbReference type="AlphaFoldDB" id="A0A397G1H9"/>
<feature type="signal peptide" evidence="1">
    <location>
        <begin position="1"/>
        <end position="23"/>
    </location>
</feature>